<protein>
    <submittedName>
        <fullName evidence="1">Uncharacterized protein</fullName>
    </submittedName>
</protein>
<reference evidence="1 2" key="1">
    <citation type="submission" date="2018-03" db="EMBL/GenBank/DDBJ databases">
        <title>Genomic Encyclopedia of Archaeal and Bacterial Type Strains, Phase II (KMG-II): from individual species to whole genera.</title>
        <authorList>
            <person name="Goeker M."/>
        </authorList>
    </citation>
    <scope>NUCLEOTIDE SEQUENCE [LARGE SCALE GENOMIC DNA]</scope>
    <source>
        <strain evidence="1 2">DSM 24859</strain>
    </source>
</reference>
<dbReference type="PROSITE" id="PS51257">
    <property type="entry name" value="PROKAR_LIPOPROTEIN"/>
    <property type="match status" value="1"/>
</dbReference>
<proteinExistence type="predicted"/>
<gene>
    <name evidence="1" type="ORF">CLV51_107183</name>
</gene>
<evidence type="ECO:0000313" key="1">
    <source>
        <dbReference type="EMBL" id="PSL43872.1"/>
    </source>
</evidence>
<dbReference type="EMBL" id="PYAW01000007">
    <property type="protein sequence ID" value="PSL43872.1"/>
    <property type="molecule type" value="Genomic_DNA"/>
</dbReference>
<comment type="caution">
    <text evidence="1">The sequence shown here is derived from an EMBL/GenBank/DDBJ whole genome shotgun (WGS) entry which is preliminary data.</text>
</comment>
<evidence type="ECO:0000313" key="2">
    <source>
        <dbReference type="Proteomes" id="UP000240971"/>
    </source>
</evidence>
<sequence>MLKMAAGAAMLALVMTSCGKKDKDDNTPSVQQYLPLTVVDNGSGQAIDSFAFKNNIIQSLFTDNTGNGNWGYRYNFIYGADGRCKKVEYVDIQNNKVQYNDSVVYNNDKITMISWTTGNPSKSTLEFTMKNNQAVLMGSKDTITNDKIKYVGYTEYTISGGNLTTKNIVYGRRNIDGSNKYTVINTNNYFYDNKPNGFQYAFEKNPFLYLYMVTYDELLDVPLGAGNYAKWTNSNNANGNTINNTFEAINTYNAETGFLLTQKVNDGDGVAWDFKYTFRKAD</sequence>
<dbReference type="AlphaFoldDB" id="A0A2P8HCI0"/>
<keyword evidence="2" id="KW-1185">Reference proteome</keyword>
<dbReference type="Proteomes" id="UP000240971">
    <property type="component" value="Unassembled WGS sequence"/>
</dbReference>
<organism evidence="1 2">
    <name type="scientific">Chitinophaga niastensis</name>
    <dbReference type="NCBI Taxonomy" id="536980"/>
    <lineage>
        <taxon>Bacteria</taxon>
        <taxon>Pseudomonadati</taxon>
        <taxon>Bacteroidota</taxon>
        <taxon>Chitinophagia</taxon>
        <taxon>Chitinophagales</taxon>
        <taxon>Chitinophagaceae</taxon>
        <taxon>Chitinophaga</taxon>
    </lineage>
</organism>
<accession>A0A2P8HCI0</accession>
<name>A0A2P8HCI0_CHINA</name>